<keyword evidence="1" id="KW-0812">Transmembrane</keyword>
<proteinExistence type="predicted"/>
<gene>
    <name evidence="2" type="ORF">EYF80_002507</name>
</gene>
<evidence type="ECO:0000256" key="1">
    <source>
        <dbReference type="SAM" id="Phobius"/>
    </source>
</evidence>
<name>A0A4Z2JAC8_9TELE</name>
<feature type="transmembrane region" description="Helical" evidence="1">
    <location>
        <begin position="112"/>
        <end position="132"/>
    </location>
</feature>
<protein>
    <submittedName>
        <fullName evidence="2">Uncharacterized protein</fullName>
    </submittedName>
</protein>
<sequence length="174" mass="19216">MPKGQKQQSMEKMARPSLQGSIKVGKRKARNENRYRVFCGNSIQQRVLTLRESGLKALALGVLAVEAHVVFVQDEVGSVEGLHSQVQGFGIQELLSLMLAVSPSVVVADEAVLVRLALVVTLVTLVIAVHPLSAGFVQQGVLELAEALHDGRFKRLEDQRRKSQKDLAIWWLEK</sequence>
<evidence type="ECO:0000313" key="3">
    <source>
        <dbReference type="Proteomes" id="UP000314294"/>
    </source>
</evidence>
<keyword evidence="1" id="KW-1133">Transmembrane helix</keyword>
<dbReference type="Proteomes" id="UP000314294">
    <property type="component" value="Unassembled WGS sequence"/>
</dbReference>
<accession>A0A4Z2JAC8</accession>
<dbReference type="EMBL" id="SRLO01000011">
    <property type="protein sequence ID" value="TNN87305.1"/>
    <property type="molecule type" value="Genomic_DNA"/>
</dbReference>
<evidence type="ECO:0000313" key="2">
    <source>
        <dbReference type="EMBL" id="TNN87305.1"/>
    </source>
</evidence>
<comment type="caution">
    <text evidence="2">The sequence shown here is derived from an EMBL/GenBank/DDBJ whole genome shotgun (WGS) entry which is preliminary data.</text>
</comment>
<reference evidence="2 3" key="1">
    <citation type="submission" date="2019-03" db="EMBL/GenBank/DDBJ databases">
        <title>First draft genome of Liparis tanakae, snailfish: a comprehensive survey of snailfish specific genes.</title>
        <authorList>
            <person name="Kim W."/>
            <person name="Song I."/>
            <person name="Jeong J.-H."/>
            <person name="Kim D."/>
            <person name="Kim S."/>
            <person name="Ryu S."/>
            <person name="Song J.Y."/>
            <person name="Lee S.K."/>
        </authorList>
    </citation>
    <scope>NUCLEOTIDE SEQUENCE [LARGE SCALE GENOMIC DNA]</scope>
    <source>
        <tissue evidence="2">Muscle</tissue>
    </source>
</reference>
<keyword evidence="3" id="KW-1185">Reference proteome</keyword>
<keyword evidence="1" id="KW-0472">Membrane</keyword>
<dbReference type="OrthoDB" id="9945519at2759"/>
<organism evidence="2 3">
    <name type="scientific">Liparis tanakae</name>
    <name type="common">Tanaka's snailfish</name>
    <dbReference type="NCBI Taxonomy" id="230148"/>
    <lineage>
        <taxon>Eukaryota</taxon>
        <taxon>Metazoa</taxon>
        <taxon>Chordata</taxon>
        <taxon>Craniata</taxon>
        <taxon>Vertebrata</taxon>
        <taxon>Euteleostomi</taxon>
        <taxon>Actinopterygii</taxon>
        <taxon>Neopterygii</taxon>
        <taxon>Teleostei</taxon>
        <taxon>Neoteleostei</taxon>
        <taxon>Acanthomorphata</taxon>
        <taxon>Eupercaria</taxon>
        <taxon>Perciformes</taxon>
        <taxon>Cottioidei</taxon>
        <taxon>Cottales</taxon>
        <taxon>Liparidae</taxon>
        <taxon>Liparis</taxon>
    </lineage>
</organism>
<dbReference type="AlphaFoldDB" id="A0A4Z2JAC8"/>